<evidence type="ECO:0000313" key="4">
    <source>
        <dbReference type="Proteomes" id="UP001321498"/>
    </source>
</evidence>
<feature type="chain" id="PRO_5047199733" description="DUF4064 domain-containing protein" evidence="2">
    <location>
        <begin position="23"/>
        <end position="131"/>
    </location>
</feature>
<keyword evidence="2" id="KW-0732">Signal</keyword>
<keyword evidence="1" id="KW-1133">Transmembrane helix</keyword>
<dbReference type="RefSeq" id="WP_286276568.1">
    <property type="nucleotide sequence ID" value="NZ_AP027731.1"/>
</dbReference>
<organism evidence="3 4">
    <name type="scientific">Naasia aerilata</name>
    <dbReference type="NCBI Taxonomy" id="1162966"/>
    <lineage>
        <taxon>Bacteria</taxon>
        <taxon>Bacillati</taxon>
        <taxon>Actinomycetota</taxon>
        <taxon>Actinomycetes</taxon>
        <taxon>Micrococcales</taxon>
        <taxon>Microbacteriaceae</taxon>
        <taxon>Naasia</taxon>
    </lineage>
</organism>
<reference evidence="4" key="1">
    <citation type="journal article" date="2019" name="Int. J. Syst. Evol. Microbiol.">
        <title>The Global Catalogue of Microorganisms (GCM) 10K type strain sequencing project: providing services to taxonomists for standard genome sequencing and annotation.</title>
        <authorList>
            <consortium name="The Broad Institute Genomics Platform"/>
            <consortium name="The Broad Institute Genome Sequencing Center for Infectious Disease"/>
            <person name="Wu L."/>
            <person name="Ma J."/>
        </authorList>
    </citation>
    <scope>NUCLEOTIDE SEQUENCE [LARGE SCALE GENOMIC DNA]</scope>
    <source>
        <strain evidence="4">NBRC 108725</strain>
    </source>
</reference>
<feature type="transmembrane region" description="Helical" evidence="1">
    <location>
        <begin position="97"/>
        <end position="119"/>
    </location>
</feature>
<evidence type="ECO:0000256" key="2">
    <source>
        <dbReference type="SAM" id="SignalP"/>
    </source>
</evidence>
<evidence type="ECO:0008006" key="5">
    <source>
        <dbReference type="Google" id="ProtNLM"/>
    </source>
</evidence>
<proteinExistence type="predicted"/>
<keyword evidence="1" id="KW-0812">Transmembrane</keyword>
<gene>
    <name evidence="3" type="ORF">GCM10025866_24310</name>
</gene>
<feature type="transmembrane region" description="Helical" evidence="1">
    <location>
        <begin position="74"/>
        <end position="91"/>
    </location>
</feature>
<keyword evidence="1" id="KW-0472">Membrane</keyword>
<evidence type="ECO:0000256" key="1">
    <source>
        <dbReference type="SAM" id="Phobius"/>
    </source>
</evidence>
<dbReference type="Proteomes" id="UP001321498">
    <property type="component" value="Chromosome"/>
</dbReference>
<feature type="signal peptide" evidence="2">
    <location>
        <begin position="1"/>
        <end position="22"/>
    </location>
</feature>
<accession>A0ABN6XNG1</accession>
<dbReference type="EMBL" id="AP027731">
    <property type="protein sequence ID" value="BDZ46522.1"/>
    <property type="molecule type" value="Genomic_DNA"/>
</dbReference>
<keyword evidence="4" id="KW-1185">Reference proteome</keyword>
<feature type="transmembrane region" description="Helical" evidence="1">
    <location>
        <begin position="46"/>
        <end position="67"/>
    </location>
</feature>
<name>A0ABN6XNG1_9MICO</name>
<sequence>MAALLILIGLIGGLAMFPGAQAAAEREAESTGKELPKGWADIFLTGVIMGLVVAVIAIGVYVIFGYLLWRGAGWARWVLIGFAVLAFLGVLGGLLSLIPYVAVLVATILAFLPPSSRYFKALSARRAARFA</sequence>
<evidence type="ECO:0000313" key="3">
    <source>
        <dbReference type="EMBL" id="BDZ46522.1"/>
    </source>
</evidence>
<protein>
    <recommendedName>
        <fullName evidence="5">DUF4064 domain-containing protein</fullName>
    </recommendedName>
</protein>